<dbReference type="RefSeq" id="WP_003607623.1">
    <property type="nucleotide sequence ID" value="NZ_ALXH01000148.1"/>
</dbReference>
<accession>A0A329G5K1</accession>
<organism evidence="1 2">
    <name type="scientific">Weissella confusa</name>
    <name type="common">Lactobacillus confusus</name>
    <dbReference type="NCBI Taxonomy" id="1583"/>
    <lineage>
        <taxon>Bacteria</taxon>
        <taxon>Bacillati</taxon>
        <taxon>Bacillota</taxon>
        <taxon>Bacilli</taxon>
        <taxon>Lactobacillales</taxon>
        <taxon>Lactobacillaceae</taxon>
        <taxon>Weissella</taxon>
    </lineage>
</organism>
<dbReference type="Proteomes" id="UP000650485">
    <property type="component" value="Unassembled WGS sequence"/>
</dbReference>
<name>A0A329G5K1_WEICO</name>
<dbReference type="GeneID" id="57979071"/>
<protein>
    <submittedName>
        <fullName evidence="1">Uncharacterized protein</fullName>
    </submittedName>
</protein>
<evidence type="ECO:0000313" key="2">
    <source>
        <dbReference type="Proteomes" id="UP000650485"/>
    </source>
</evidence>
<reference evidence="1" key="1">
    <citation type="submission" date="2020-08" db="EMBL/GenBank/DDBJ databases">
        <title>Complete genome sequence of Weissella confusa strain FS54 provides insights into metabolic potential.</title>
        <authorList>
            <person name="Fhoula I."/>
            <person name="Najjari A."/>
            <person name="Lekired A."/>
            <person name="Bessrour-Aouam N."/>
            <person name="Jaballah S."/>
            <person name="Klibi N."/>
            <person name="Ouzari H.-I."/>
        </authorList>
    </citation>
    <scope>NUCLEOTIDE SEQUENCE</scope>
    <source>
        <strain evidence="1">FS54</strain>
    </source>
</reference>
<gene>
    <name evidence="1" type="ORF">H7R52_16075</name>
</gene>
<evidence type="ECO:0000313" key="1">
    <source>
        <dbReference type="EMBL" id="MBC6499645.1"/>
    </source>
</evidence>
<dbReference type="EMBL" id="JACSZT010000020">
    <property type="protein sequence ID" value="MBC6499645.1"/>
    <property type="molecule type" value="Genomic_DNA"/>
</dbReference>
<comment type="caution">
    <text evidence="1">The sequence shown here is derived from an EMBL/GenBank/DDBJ whole genome shotgun (WGS) entry which is preliminary data.</text>
</comment>
<dbReference type="AlphaFoldDB" id="A0A329G5K1"/>
<proteinExistence type="predicted"/>
<sequence length="210" mass="23651">MRQWWQSKLILGVGMVGMLLYVLQSVIATIIWPAYRMVAYPLAILTAPDSQYATAFKGLQLIAGLLIAVSLAALWRYSRYKDYTDLVKTVQQLILVWLAGVLLNFIWPLNSIVEAVLRPAVSARNIVFGLLIILLGWTIWRVGSAAQIHDMTTLANGLKLFAILYVLFNFLEFAVTLIGWQLSGFFDVLAIDVLAVAMGYISWYFMRLAE</sequence>